<keyword evidence="7" id="KW-0479">Metal-binding</keyword>
<dbReference type="AlphaFoldDB" id="A0A383VY06"/>
<keyword evidence="18" id="KW-0732">Signal</keyword>
<dbReference type="GO" id="GO:0010276">
    <property type="term" value="F:phytol kinase activity"/>
    <property type="evidence" value="ECO:0007669"/>
    <property type="project" value="UniProtKB-EC"/>
</dbReference>
<dbReference type="Proteomes" id="UP000256970">
    <property type="component" value="Unassembled WGS sequence"/>
</dbReference>
<comment type="similarity">
    <text evidence="2">Belongs to the polyprenol kinase family.</text>
</comment>
<evidence type="ECO:0000256" key="14">
    <source>
        <dbReference type="ARBA" id="ARBA00024015"/>
    </source>
</evidence>
<name>A0A383VY06_TETOB</name>
<feature type="compositionally biased region" description="Low complexity" evidence="17">
    <location>
        <begin position="151"/>
        <end position="166"/>
    </location>
</feature>
<evidence type="ECO:0000256" key="11">
    <source>
        <dbReference type="ARBA" id="ARBA00022946"/>
    </source>
</evidence>
<evidence type="ECO:0000256" key="13">
    <source>
        <dbReference type="ARBA" id="ARBA00023136"/>
    </source>
</evidence>
<dbReference type="GO" id="GO:0008270">
    <property type="term" value="F:zinc ion binding"/>
    <property type="evidence" value="ECO:0007669"/>
    <property type="project" value="UniProtKB-KW"/>
</dbReference>
<evidence type="ECO:0000256" key="15">
    <source>
        <dbReference type="ARBA" id="ARBA00039024"/>
    </source>
</evidence>
<keyword evidence="3" id="KW-0150">Chloroplast</keyword>
<evidence type="ECO:0000256" key="17">
    <source>
        <dbReference type="SAM" id="MobiDB-lite"/>
    </source>
</evidence>
<keyword evidence="13" id="KW-0472">Membrane</keyword>
<dbReference type="PANTHER" id="PTHR32523:SF8">
    <property type="entry name" value="DOLICHOL KINASE"/>
    <property type="match status" value="1"/>
</dbReference>
<keyword evidence="9" id="KW-0418">Kinase</keyword>
<comment type="catalytic activity">
    <reaction evidence="16">
        <text>phytol + CTP = phytyl phosphate + CDP + H(+)</text>
        <dbReference type="Rhea" id="RHEA:38055"/>
        <dbReference type="ChEBI" id="CHEBI:15378"/>
        <dbReference type="ChEBI" id="CHEBI:17327"/>
        <dbReference type="ChEBI" id="CHEBI:37563"/>
        <dbReference type="ChEBI" id="CHEBI:58069"/>
        <dbReference type="ChEBI" id="CHEBI:75483"/>
        <dbReference type="EC" id="2.7.1.182"/>
    </reaction>
</comment>
<reference evidence="20 21" key="1">
    <citation type="submission" date="2016-10" db="EMBL/GenBank/DDBJ databases">
        <authorList>
            <person name="Cai Z."/>
        </authorList>
    </citation>
    <scope>NUCLEOTIDE SEQUENCE [LARGE SCALE GENOMIC DNA]</scope>
</reference>
<protein>
    <recommendedName>
        <fullName evidence="15">phytol kinase</fullName>
        <ecNumber evidence="15">2.7.1.182</ecNumber>
    </recommendedName>
</protein>
<evidence type="ECO:0000313" key="21">
    <source>
        <dbReference type="Proteomes" id="UP000256970"/>
    </source>
</evidence>
<evidence type="ECO:0000256" key="6">
    <source>
        <dbReference type="ARBA" id="ARBA00022692"/>
    </source>
</evidence>
<keyword evidence="11" id="KW-0809">Transit peptide</keyword>
<comment type="subcellular location">
    <subcellularLocation>
        <location evidence="1">Plastid</location>
        <location evidence="1">Chloroplast membrane</location>
        <topology evidence="1">Multi-pass membrane protein</topology>
    </subcellularLocation>
</comment>
<comment type="pathway">
    <text evidence="14">Cofactor biosynthesis; tocopherol biosynthesis.</text>
</comment>
<keyword evidence="6" id="KW-0812">Transmembrane</keyword>
<dbReference type="SUPFAM" id="SSF144232">
    <property type="entry name" value="HIT/MYND zinc finger-like"/>
    <property type="match status" value="1"/>
</dbReference>
<dbReference type="STRING" id="3088.A0A383VY06"/>
<keyword evidence="5" id="KW-0808">Transferase</keyword>
<evidence type="ECO:0000256" key="8">
    <source>
        <dbReference type="ARBA" id="ARBA00022771"/>
    </source>
</evidence>
<evidence type="ECO:0000256" key="12">
    <source>
        <dbReference type="ARBA" id="ARBA00022989"/>
    </source>
</evidence>
<evidence type="ECO:0000256" key="18">
    <source>
        <dbReference type="SAM" id="SignalP"/>
    </source>
</evidence>
<dbReference type="InterPro" id="IPR039606">
    <property type="entry name" value="Phytol/farnesol_kinase"/>
</dbReference>
<evidence type="ECO:0000259" key="19">
    <source>
        <dbReference type="Pfam" id="PF01753"/>
    </source>
</evidence>
<dbReference type="EC" id="2.7.1.182" evidence="15"/>
<dbReference type="GO" id="GO:0009507">
    <property type="term" value="C:chloroplast"/>
    <property type="evidence" value="ECO:0007669"/>
    <property type="project" value="UniProtKB-SubCell"/>
</dbReference>
<keyword evidence="12" id="KW-1133">Transmembrane helix</keyword>
<keyword evidence="4" id="KW-0934">Plastid</keyword>
<evidence type="ECO:0000256" key="5">
    <source>
        <dbReference type="ARBA" id="ARBA00022679"/>
    </source>
</evidence>
<evidence type="ECO:0000256" key="16">
    <source>
        <dbReference type="ARBA" id="ARBA00048889"/>
    </source>
</evidence>
<proteinExistence type="inferred from homology"/>
<feature type="signal peptide" evidence="18">
    <location>
        <begin position="1"/>
        <end position="41"/>
    </location>
</feature>
<evidence type="ECO:0000256" key="9">
    <source>
        <dbReference type="ARBA" id="ARBA00022777"/>
    </source>
</evidence>
<evidence type="ECO:0000256" key="2">
    <source>
        <dbReference type="ARBA" id="ARBA00010794"/>
    </source>
</evidence>
<keyword evidence="8" id="KW-0863">Zinc-finger</keyword>
<feature type="chain" id="PRO_5016855525" description="phytol kinase" evidence="18">
    <location>
        <begin position="42"/>
        <end position="298"/>
    </location>
</feature>
<evidence type="ECO:0000256" key="7">
    <source>
        <dbReference type="ARBA" id="ARBA00022723"/>
    </source>
</evidence>
<dbReference type="PANTHER" id="PTHR32523">
    <property type="entry name" value="PHYTOL KINASE 1, CHLOROPLASTIC"/>
    <property type="match status" value="1"/>
</dbReference>
<dbReference type="Gene3D" id="6.10.140.2220">
    <property type="match status" value="1"/>
</dbReference>
<evidence type="ECO:0000256" key="4">
    <source>
        <dbReference type="ARBA" id="ARBA00022640"/>
    </source>
</evidence>
<dbReference type="GO" id="GO:0016020">
    <property type="term" value="C:membrane"/>
    <property type="evidence" value="ECO:0007669"/>
    <property type="project" value="UniProtKB-SubCell"/>
</dbReference>
<sequence length="298" mass="31497">MQAARWLGASSSSGSSSSQGAASTAFLAVLLTRGLLQLAAAMEAAGPQLLFRCFAACEDAKYRLGWALQGKQLAIMFYTASVRCIEPGVAQQHTMEGEWHIWQLYLLRALRCLLAALRLYGVMPKATTATAAATAAAPDAPTAPSFAVGHPSNASPSSSSSSSSSNQQTKWGHLLQLPLINPTWAAAAAAFNTKWNSYDWGQLQEQLFSVDASEAETAQQLYQDVLQLCRALVAAAPITVVCNNPSCTTLAGVSEAAASCKACGRCGCRYCSVACQRADWRRHKQACQCMAAAGMTCG</sequence>
<keyword evidence="21" id="KW-1185">Reference proteome</keyword>
<gene>
    <name evidence="20" type="ORF">BQ4739_LOCUS9938</name>
</gene>
<evidence type="ECO:0000256" key="10">
    <source>
        <dbReference type="ARBA" id="ARBA00022833"/>
    </source>
</evidence>
<organism evidence="20 21">
    <name type="scientific">Tetradesmus obliquus</name>
    <name type="common">Green alga</name>
    <name type="synonym">Acutodesmus obliquus</name>
    <dbReference type="NCBI Taxonomy" id="3088"/>
    <lineage>
        <taxon>Eukaryota</taxon>
        <taxon>Viridiplantae</taxon>
        <taxon>Chlorophyta</taxon>
        <taxon>core chlorophytes</taxon>
        <taxon>Chlorophyceae</taxon>
        <taxon>CS clade</taxon>
        <taxon>Sphaeropleales</taxon>
        <taxon>Scenedesmaceae</taxon>
        <taxon>Tetradesmus</taxon>
    </lineage>
</organism>
<evidence type="ECO:0000313" key="20">
    <source>
        <dbReference type="EMBL" id="SZX69644.1"/>
    </source>
</evidence>
<dbReference type="Pfam" id="PF01753">
    <property type="entry name" value="zf-MYND"/>
    <property type="match status" value="1"/>
</dbReference>
<evidence type="ECO:0000256" key="3">
    <source>
        <dbReference type="ARBA" id="ARBA00022528"/>
    </source>
</evidence>
<accession>A0A383VY06</accession>
<dbReference type="EMBL" id="FNXT01000942">
    <property type="protein sequence ID" value="SZX69644.1"/>
    <property type="molecule type" value="Genomic_DNA"/>
</dbReference>
<feature type="region of interest" description="Disordered" evidence="17">
    <location>
        <begin position="145"/>
        <end position="167"/>
    </location>
</feature>
<keyword evidence="10" id="KW-0862">Zinc</keyword>
<evidence type="ECO:0000256" key="1">
    <source>
        <dbReference type="ARBA" id="ARBA00004508"/>
    </source>
</evidence>
<dbReference type="InterPro" id="IPR002893">
    <property type="entry name" value="Znf_MYND"/>
</dbReference>
<feature type="domain" description="MYND-type" evidence="19">
    <location>
        <begin position="256"/>
        <end position="287"/>
    </location>
</feature>